<comment type="caution">
    <text evidence="3">The sequence shown here is derived from an EMBL/GenBank/DDBJ whole genome shotgun (WGS) entry which is preliminary data.</text>
</comment>
<name>A0AAV9JC25_9PEZI</name>
<evidence type="ECO:0000313" key="3">
    <source>
        <dbReference type="EMBL" id="KAK4542761.1"/>
    </source>
</evidence>
<feature type="region of interest" description="Disordered" evidence="2">
    <location>
        <begin position="1"/>
        <end position="82"/>
    </location>
</feature>
<feature type="compositionally biased region" description="Polar residues" evidence="2">
    <location>
        <begin position="71"/>
        <end position="82"/>
    </location>
</feature>
<dbReference type="Proteomes" id="UP001324427">
    <property type="component" value="Unassembled WGS sequence"/>
</dbReference>
<accession>A0AAV9JC25</accession>
<feature type="coiled-coil region" evidence="1">
    <location>
        <begin position="91"/>
        <end position="118"/>
    </location>
</feature>
<dbReference type="EMBL" id="JAVFHQ010000038">
    <property type="protein sequence ID" value="KAK4542761.1"/>
    <property type="molecule type" value="Genomic_DNA"/>
</dbReference>
<evidence type="ECO:0008006" key="5">
    <source>
        <dbReference type="Google" id="ProtNLM"/>
    </source>
</evidence>
<gene>
    <name evidence="3" type="ORF">LTR36_006137</name>
</gene>
<evidence type="ECO:0000256" key="1">
    <source>
        <dbReference type="SAM" id="Coils"/>
    </source>
</evidence>
<protein>
    <recommendedName>
        <fullName evidence="5">BAG domain-containing protein</fullName>
    </recommendedName>
</protein>
<organism evidence="3 4">
    <name type="scientific">Oleoguttula mirabilis</name>
    <dbReference type="NCBI Taxonomy" id="1507867"/>
    <lineage>
        <taxon>Eukaryota</taxon>
        <taxon>Fungi</taxon>
        <taxon>Dikarya</taxon>
        <taxon>Ascomycota</taxon>
        <taxon>Pezizomycotina</taxon>
        <taxon>Dothideomycetes</taxon>
        <taxon>Dothideomycetidae</taxon>
        <taxon>Mycosphaerellales</taxon>
        <taxon>Teratosphaeriaceae</taxon>
        <taxon>Oleoguttula</taxon>
    </lineage>
</organism>
<dbReference type="AlphaFoldDB" id="A0AAV9JC25"/>
<proteinExistence type="predicted"/>
<evidence type="ECO:0000256" key="2">
    <source>
        <dbReference type="SAM" id="MobiDB-lite"/>
    </source>
</evidence>
<keyword evidence="1" id="KW-0175">Coiled coil</keyword>
<reference evidence="3 4" key="1">
    <citation type="submission" date="2021-11" db="EMBL/GenBank/DDBJ databases">
        <title>Black yeast isolated from Biological Soil Crust.</title>
        <authorList>
            <person name="Kurbessoian T."/>
        </authorList>
    </citation>
    <scope>NUCLEOTIDE SEQUENCE [LARGE SCALE GENOMIC DNA]</scope>
    <source>
        <strain evidence="3 4">CCFEE 5522</strain>
    </source>
</reference>
<evidence type="ECO:0000313" key="4">
    <source>
        <dbReference type="Proteomes" id="UP001324427"/>
    </source>
</evidence>
<sequence>MNGFRFKGMVEKPSNTYQGKAAPVREMQHLDIREQQAGTKRNFSDGDSSSGGPPKRAKSTEEATADMARGLQTQASRPSRSMQAVWEQAHISRCLTRLQDLELELAAAESAAEQDDVRSRIERLKRSMKEAGYDFEGMQLD</sequence>
<keyword evidence="4" id="KW-1185">Reference proteome</keyword>